<sequence length="294" mass="33717">MDPIPLQANSLRVRRACGWHMSCYKTMYEAIQATQNAKATPGSYLVDAIQVGVEVARGEHRSMRIRVQWVPVHEDVDVSDEEAKAAAHRRSTARADDVVRRRTTRERDGGARRGVREYPRVTRGSEFCGKAEREGHERGKEIEDESESDTSTTSNGQPRHYVQHAGSKTRLYFTLYSNALAYEEPRRRLGQAVRRAKMTIDHLLAKKNAFPKLIKFIHETNRFEDASGMYATPDELTDKIGRTRPQSRRRKKTRTTHARDTRGQGLGRRRRTGIIAEAEAFGRRQTREAQKTRE</sequence>
<protein>
    <submittedName>
        <fullName evidence="1">Uncharacterized protein</fullName>
    </submittedName>
</protein>
<dbReference type="EMBL" id="MU276278">
    <property type="protein sequence ID" value="KAI0039652.1"/>
    <property type="molecule type" value="Genomic_DNA"/>
</dbReference>
<organism evidence="1 2">
    <name type="scientific">Auriscalpium vulgare</name>
    <dbReference type="NCBI Taxonomy" id="40419"/>
    <lineage>
        <taxon>Eukaryota</taxon>
        <taxon>Fungi</taxon>
        <taxon>Dikarya</taxon>
        <taxon>Basidiomycota</taxon>
        <taxon>Agaricomycotina</taxon>
        <taxon>Agaricomycetes</taxon>
        <taxon>Russulales</taxon>
        <taxon>Auriscalpiaceae</taxon>
        <taxon>Auriscalpium</taxon>
    </lineage>
</organism>
<reference evidence="1" key="1">
    <citation type="submission" date="2021-02" db="EMBL/GenBank/DDBJ databases">
        <authorList>
            <consortium name="DOE Joint Genome Institute"/>
            <person name="Ahrendt S."/>
            <person name="Looney B.P."/>
            <person name="Miyauchi S."/>
            <person name="Morin E."/>
            <person name="Drula E."/>
            <person name="Courty P.E."/>
            <person name="Chicoki N."/>
            <person name="Fauchery L."/>
            <person name="Kohler A."/>
            <person name="Kuo A."/>
            <person name="Labutti K."/>
            <person name="Pangilinan J."/>
            <person name="Lipzen A."/>
            <person name="Riley R."/>
            <person name="Andreopoulos W."/>
            <person name="He G."/>
            <person name="Johnson J."/>
            <person name="Barry K.W."/>
            <person name="Grigoriev I.V."/>
            <person name="Nagy L."/>
            <person name="Hibbett D."/>
            <person name="Henrissat B."/>
            <person name="Matheny P.B."/>
            <person name="Labbe J."/>
            <person name="Martin F."/>
        </authorList>
    </citation>
    <scope>NUCLEOTIDE SEQUENCE</scope>
    <source>
        <strain evidence="1">FP105234-sp</strain>
    </source>
</reference>
<gene>
    <name evidence="1" type="ORF">FA95DRAFT_1577465</name>
</gene>
<comment type="caution">
    <text evidence="1">The sequence shown here is derived from an EMBL/GenBank/DDBJ whole genome shotgun (WGS) entry which is preliminary data.</text>
</comment>
<evidence type="ECO:0000313" key="1">
    <source>
        <dbReference type="EMBL" id="KAI0039652.1"/>
    </source>
</evidence>
<reference evidence="1" key="2">
    <citation type="journal article" date="2022" name="New Phytol.">
        <title>Evolutionary transition to the ectomycorrhizal habit in the genomes of a hyperdiverse lineage of mushroom-forming fungi.</title>
        <authorList>
            <person name="Looney B."/>
            <person name="Miyauchi S."/>
            <person name="Morin E."/>
            <person name="Drula E."/>
            <person name="Courty P.E."/>
            <person name="Kohler A."/>
            <person name="Kuo A."/>
            <person name="LaButti K."/>
            <person name="Pangilinan J."/>
            <person name="Lipzen A."/>
            <person name="Riley R."/>
            <person name="Andreopoulos W."/>
            <person name="He G."/>
            <person name="Johnson J."/>
            <person name="Nolan M."/>
            <person name="Tritt A."/>
            <person name="Barry K.W."/>
            <person name="Grigoriev I.V."/>
            <person name="Nagy L.G."/>
            <person name="Hibbett D."/>
            <person name="Henrissat B."/>
            <person name="Matheny P.B."/>
            <person name="Labbe J."/>
            <person name="Martin F.M."/>
        </authorList>
    </citation>
    <scope>NUCLEOTIDE SEQUENCE</scope>
    <source>
        <strain evidence="1">FP105234-sp</strain>
    </source>
</reference>
<proteinExistence type="predicted"/>
<accession>A0ACB8R6X2</accession>
<dbReference type="Proteomes" id="UP000814033">
    <property type="component" value="Unassembled WGS sequence"/>
</dbReference>
<evidence type="ECO:0000313" key="2">
    <source>
        <dbReference type="Proteomes" id="UP000814033"/>
    </source>
</evidence>
<name>A0ACB8R6X2_9AGAM</name>
<keyword evidence="2" id="KW-1185">Reference proteome</keyword>